<evidence type="ECO:0000259" key="13">
    <source>
        <dbReference type="SMART" id="SM00089"/>
    </source>
</evidence>
<keyword evidence="5 9" id="KW-0378">Hydrolase</keyword>
<evidence type="ECO:0000256" key="9">
    <source>
        <dbReference type="PROSITE-ProRule" id="PRU01240"/>
    </source>
</evidence>
<dbReference type="SMART" id="SM00089">
    <property type="entry name" value="PKD"/>
    <property type="match status" value="2"/>
</dbReference>
<dbReference type="SUPFAM" id="SSF52025">
    <property type="entry name" value="PA domain"/>
    <property type="match status" value="1"/>
</dbReference>
<feature type="domain" description="PKD/Chitinase" evidence="13">
    <location>
        <begin position="1626"/>
        <end position="1710"/>
    </location>
</feature>
<dbReference type="GO" id="GO:0006508">
    <property type="term" value="P:proteolysis"/>
    <property type="evidence" value="ECO:0007669"/>
    <property type="project" value="UniProtKB-KW"/>
</dbReference>
<evidence type="ECO:0000256" key="2">
    <source>
        <dbReference type="ARBA" id="ARBA00022525"/>
    </source>
</evidence>
<keyword evidence="4 12" id="KW-0732">Signal</keyword>
<evidence type="ECO:0000256" key="4">
    <source>
        <dbReference type="ARBA" id="ARBA00022729"/>
    </source>
</evidence>
<dbReference type="GO" id="GO:0004252">
    <property type="term" value="F:serine-type endopeptidase activity"/>
    <property type="evidence" value="ECO:0007669"/>
    <property type="project" value="UniProtKB-UniRule"/>
</dbReference>
<dbReference type="InterPro" id="IPR003137">
    <property type="entry name" value="PA_domain"/>
</dbReference>
<dbReference type="EMBL" id="FQXG01000006">
    <property type="protein sequence ID" value="SHI06312.1"/>
    <property type="molecule type" value="Genomic_DNA"/>
</dbReference>
<sequence length="1886" mass="201206">MQVKIKQLTLMTLAALYAAGSASASGQAQGGTEFRSIEITDSIIKLNSDLREGRHRSGAQVNAPRNSNGTNVHRGIALTGEDKIPFRYEQGLTGQHTYIVELSDAPAASYRGGIAGLQATAPQHQSTPFALNAHGANKLQVQTQAVQSYRQYLSDKQDAVLSQISSSRMPSSVKGRYTLAFNGMAVTMSQDEAARIATLPGVRAVHREEVYELNTDVGPEHIGANQLWDGTVGDAQYRGEGMVIGVLDTGINSDHPSFAEVAGDGYQHTNPLGSGVFLGDCEAAEFRSMCNDKLIGIRSYEVITDSYSDPIFQDAQPWQVVPPKRPANGEDYQGHGSHTASTAAGNVLYDVDYLAPEFAEQSDGVPTGLVFPMVSGVAPRANIIAYQVCWASDASYGDGYRGCPGSALLSGIEDAIADGVDAINYSIGTTFGGFPWEHPVEMAFLRAREAGISVSASAGNSYSPAYSNEARGAIDHLSPWLTSVAATTHGREIKVDKSLTAATGGDEPMSDISGGGITGSYTGPLVDAKAYGSEYEKCNDAFPADFFALDPEGNPWPGDIAPIVICKRGDIARVTKAVNIAAGGAGGLILRNANSTESINNDAFAIPGIHISYGDYFGDNSNGYFGLDDWLKEGTGHTITISESNVYTEMGQANYVADFSSRGPNLENPDVMSPNVAAPGVNVYAAYADDMPFTRAPLPTDFAAISGTSMAAPHVAGAMLLLQQAHPDWTPAQIQSALMTTASLDGVTRSRDGYPYDPVAAGYADAGAGVINVARATAVGLVLDETGDNYRAANPRNGGSVTTLNLPYLYNDQCAGTCTFMRTFTATTSGTWDVSAEALEIPGAPMLDIQVSPQQFSLMAGESQAIMVTAKVLDVEALGNDSSSLQLLGRVNLDPLHHSLPTQHLPVGVRYSGDTLPREVSGVIHRESGHTLTPMVYTDEIQSFNYRVNGLVKADRHDLMLSRADTRINEGHNTMAEVMADPGSKVIFFDVPEGSERIVVEVQHVDKVAYSGIDMGMDVNNDGDIQWWDEAICYSWTDAGDFCAVNDPMPGTYWAVVGNWKYDYEDPKNGEDSVVLNIAVVTGDNGDNLEVSGPASNNGMDPYQLRLNYNLPGAQDNDTYYGVVSLGSDVYNDDNLGSFALKLEHMGSDTSITASQTAAKAGDIVDFHVRLEPNLLGAERGFSLVTQLPDTLDLVPGSLTVGSVGIDAEDVSISGNVLTLDAVQPSSAQMGRHYSYTTNHDDPMCRVPYGSDPAFFDLFAQGFQPMSGLEGLPNQMLWIPMAENGLPHVPLYANPEEFAQDVLAISPFGYVQFDWMMDFWNQNIPFTDIFQTFPDTMVAPLWRGDVSMPSRTTDWDTFRPLHAVYAVVTDKHYLFQWEGGQENMSFFGGNTNPDSDAFFNIQTIISTEINFEPGDYEMIFAYDAINTFNNHLGSVGLHGYWGERGAFGPTFGYLNDGFAFEDVDQKISNGTVVCADYRGPEQTGVDLKFQARVSAEATGQLGVITVESQYDDSELVTVEHNLDVPSNITVADIADQVTDENTPVEGLSVMYNDLKGTANAIEISGEHVTVELEGNESGAQFSLTPDLNWHGTTEVTVTVYDMAYPTDRASTSFMLTVNNIPSLPEVSLANSYIAMNAGETLMLDASGSVDPEGGELSFEWEHTTGPSGHMSGAMSATPTVTDLGYGYHEFTVTVTNATGSVSKVVTVMVNGAPQVEIAPESVTVAEGSTISISAAGTVDPDGDAMTYFWEVVSGFATLQGANTSQVTLLGLSAGEVVIEVRVSDGKTTSIKQAVVTVVEADDVDEQDQQVPDAEQGNGDTTAPAEEEGNSPAPESDQGNSSNASNSGTGSSNTTATPEAAEQGASGGSLGYALLMLLALAGLRRRR</sequence>
<dbReference type="InterPro" id="IPR010259">
    <property type="entry name" value="S8pro/Inhibitor_I9"/>
</dbReference>
<feature type="region of interest" description="Disordered" evidence="11">
    <location>
        <begin position="1801"/>
        <end position="1867"/>
    </location>
</feature>
<dbReference type="Gene3D" id="3.40.50.200">
    <property type="entry name" value="Peptidase S8/S53 domain"/>
    <property type="match status" value="1"/>
</dbReference>
<dbReference type="Gene3D" id="3.50.30.30">
    <property type="match status" value="1"/>
</dbReference>
<dbReference type="PROSITE" id="PS00136">
    <property type="entry name" value="SUBTILASE_ASP"/>
    <property type="match status" value="1"/>
</dbReference>
<gene>
    <name evidence="14" type="ORF">SAMN02745129_3930</name>
</gene>
<dbReference type="InterPro" id="IPR035986">
    <property type="entry name" value="PKD_dom_sf"/>
</dbReference>
<evidence type="ECO:0000313" key="15">
    <source>
        <dbReference type="Proteomes" id="UP000184268"/>
    </source>
</evidence>
<evidence type="ECO:0000313" key="14">
    <source>
        <dbReference type="EMBL" id="SHI06312.1"/>
    </source>
</evidence>
<dbReference type="InterPro" id="IPR036852">
    <property type="entry name" value="Peptidase_S8/S53_dom_sf"/>
</dbReference>
<keyword evidence="15" id="KW-1185">Reference proteome</keyword>
<evidence type="ECO:0000256" key="7">
    <source>
        <dbReference type="ARBA" id="ARBA00023180"/>
    </source>
</evidence>
<feature type="compositionally biased region" description="Low complexity" evidence="11">
    <location>
        <begin position="1838"/>
        <end position="1856"/>
    </location>
</feature>
<feature type="compositionally biased region" description="Polar residues" evidence="11">
    <location>
        <begin position="59"/>
        <end position="71"/>
    </location>
</feature>
<evidence type="ECO:0000256" key="6">
    <source>
        <dbReference type="ARBA" id="ARBA00022825"/>
    </source>
</evidence>
<dbReference type="InterPro" id="IPR034197">
    <property type="entry name" value="Peptidases_S8_3"/>
</dbReference>
<name>A0A1M5Y2T1_9GAMM</name>
<feature type="active site" description="Charge relay system" evidence="8 9">
    <location>
        <position position="335"/>
    </location>
</feature>
<evidence type="ECO:0000256" key="12">
    <source>
        <dbReference type="SAM" id="SignalP"/>
    </source>
</evidence>
<evidence type="ECO:0000256" key="8">
    <source>
        <dbReference type="PIRSR" id="PIRSR615500-1"/>
    </source>
</evidence>
<dbReference type="InterPro" id="IPR000209">
    <property type="entry name" value="Peptidase_S8/S53_dom"/>
</dbReference>
<evidence type="ECO:0000256" key="1">
    <source>
        <dbReference type="ARBA" id="ARBA00011073"/>
    </source>
</evidence>
<keyword evidence="3 9" id="KW-0645">Protease</keyword>
<feature type="signal peptide" evidence="12">
    <location>
        <begin position="1"/>
        <end position="24"/>
    </location>
</feature>
<dbReference type="PROSITE" id="PS51892">
    <property type="entry name" value="SUBTILASE"/>
    <property type="match status" value="1"/>
</dbReference>
<dbReference type="Pfam" id="PF02225">
    <property type="entry name" value="PA"/>
    <property type="match status" value="1"/>
</dbReference>
<keyword evidence="2" id="KW-0964">Secreted</keyword>
<comment type="similarity">
    <text evidence="1 9 10">Belongs to the peptidase S8 family.</text>
</comment>
<evidence type="ECO:0000256" key="10">
    <source>
        <dbReference type="RuleBase" id="RU003355"/>
    </source>
</evidence>
<feature type="region of interest" description="Disordered" evidence="11">
    <location>
        <begin position="54"/>
        <end position="73"/>
    </location>
</feature>
<dbReference type="InterPro" id="IPR023827">
    <property type="entry name" value="Peptidase_S8_Asp-AS"/>
</dbReference>
<protein>
    <submittedName>
        <fullName evidence="14">GlyGly-CTERM domain-containing protein</fullName>
    </submittedName>
</protein>
<keyword evidence="6 9" id="KW-0720">Serine protease</keyword>
<keyword evidence="7" id="KW-0325">Glycoprotein</keyword>
<reference evidence="14 15" key="1">
    <citation type="submission" date="2016-11" db="EMBL/GenBank/DDBJ databases">
        <authorList>
            <person name="Jaros S."/>
            <person name="Januszkiewicz K."/>
            <person name="Wedrychowicz H."/>
        </authorList>
    </citation>
    <scope>NUCLEOTIDE SEQUENCE [LARGE SCALE GENOMIC DNA]</scope>
    <source>
        <strain evidence="14 15">DSM 16917</strain>
    </source>
</reference>
<dbReference type="InterPro" id="IPR022409">
    <property type="entry name" value="PKD/Chitinase_dom"/>
</dbReference>
<dbReference type="Proteomes" id="UP000184268">
    <property type="component" value="Unassembled WGS sequence"/>
</dbReference>
<dbReference type="InterPro" id="IPR015500">
    <property type="entry name" value="Peptidase_S8_subtilisin-rel"/>
</dbReference>
<dbReference type="InterPro" id="IPR046450">
    <property type="entry name" value="PA_dom_sf"/>
</dbReference>
<evidence type="ECO:0000256" key="5">
    <source>
        <dbReference type="ARBA" id="ARBA00022801"/>
    </source>
</evidence>
<dbReference type="CDD" id="cd00306">
    <property type="entry name" value="Peptidases_S8_S53"/>
    <property type="match status" value="1"/>
</dbReference>
<feature type="chain" id="PRO_5012093209" evidence="12">
    <location>
        <begin position="25"/>
        <end position="1886"/>
    </location>
</feature>
<organism evidence="14 15">
    <name type="scientific">Ferrimonas marina</name>
    <dbReference type="NCBI Taxonomy" id="299255"/>
    <lineage>
        <taxon>Bacteria</taxon>
        <taxon>Pseudomonadati</taxon>
        <taxon>Pseudomonadota</taxon>
        <taxon>Gammaproteobacteria</taxon>
        <taxon>Alteromonadales</taxon>
        <taxon>Ferrimonadaceae</taxon>
        <taxon>Ferrimonas</taxon>
    </lineage>
</organism>
<evidence type="ECO:0000256" key="3">
    <source>
        <dbReference type="ARBA" id="ARBA00022670"/>
    </source>
</evidence>
<dbReference type="SUPFAM" id="SSF49299">
    <property type="entry name" value="PKD domain"/>
    <property type="match status" value="1"/>
</dbReference>
<dbReference type="InterPro" id="IPR013783">
    <property type="entry name" value="Ig-like_fold"/>
</dbReference>
<feature type="active site" description="Charge relay system" evidence="8 9">
    <location>
        <position position="709"/>
    </location>
</feature>
<dbReference type="InterPro" id="IPR037045">
    <property type="entry name" value="S8pro/Inhibitor_I9_sf"/>
</dbReference>
<feature type="active site" description="Charge relay system" evidence="8 9">
    <location>
        <position position="248"/>
    </location>
</feature>
<dbReference type="InterPro" id="IPR045051">
    <property type="entry name" value="SBT"/>
</dbReference>
<dbReference type="PROSITE" id="PS00138">
    <property type="entry name" value="SUBTILASE_SER"/>
    <property type="match status" value="1"/>
</dbReference>
<dbReference type="PANTHER" id="PTHR10795">
    <property type="entry name" value="PROPROTEIN CONVERTASE SUBTILISIN/KEXIN"/>
    <property type="match status" value="1"/>
</dbReference>
<dbReference type="Gene3D" id="2.60.40.10">
    <property type="entry name" value="Immunoglobulins"/>
    <property type="match status" value="2"/>
</dbReference>
<proteinExistence type="inferred from homology"/>
<dbReference type="Pfam" id="PF05922">
    <property type="entry name" value="Inhibitor_I9"/>
    <property type="match status" value="1"/>
</dbReference>
<dbReference type="Pfam" id="PF22352">
    <property type="entry name" value="K319L-like_PKD"/>
    <property type="match status" value="2"/>
</dbReference>
<evidence type="ECO:0000256" key="11">
    <source>
        <dbReference type="SAM" id="MobiDB-lite"/>
    </source>
</evidence>
<accession>A0A1M5Y2T1</accession>
<dbReference type="STRING" id="299255.SAMN02745129_3930"/>
<feature type="domain" description="PKD/Chitinase" evidence="13">
    <location>
        <begin position="1712"/>
        <end position="1800"/>
    </location>
</feature>
<dbReference type="Gene3D" id="3.30.70.80">
    <property type="entry name" value="Peptidase S8 propeptide/proteinase inhibitor I9"/>
    <property type="match status" value="1"/>
</dbReference>
<dbReference type="Pfam" id="PF00082">
    <property type="entry name" value="Peptidase_S8"/>
    <property type="match status" value="1"/>
</dbReference>
<dbReference type="CDD" id="cd04852">
    <property type="entry name" value="Peptidases_S8_3"/>
    <property type="match status" value="1"/>
</dbReference>
<dbReference type="PRINTS" id="PR00723">
    <property type="entry name" value="SUBTILISIN"/>
</dbReference>
<dbReference type="InterPro" id="IPR023828">
    <property type="entry name" value="Peptidase_S8_Ser-AS"/>
</dbReference>
<dbReference type="SUPFAM" id="SSF52743">
    <property type="entry name" value="Subtilisin-like"/>
    <property type="match status" value="1"/>
</dbReference>